<name>A0A8B8AE14_CRAVI</name>
<dbReference type="AlphaFoldDB" id="A0A8B8AE14"/>
<accession>A0A8B8AE14</accession>
<feature type="transmembrane region" description="Helical" evidence="1">
    <location>
        <begin position="231"/>
        <end position="254"/>
    </location>
</feature>
<sequence>MKGILTWLWTYFHIIDCCSVQDRGYVNAFLSCQTNDTCEAQCYRGYIFPTGKTKTNYSCNQQGLSGIFPSCKRIPIVVIEYRAIWEFLDVLPSKCDNVSSFLSQSDATIGAISRLCNTMEVDVNISFTFFTLAFMMTTTFTGEYYNYTSTDVLDNCLSMHFAVLQNETLPFIGLIFDKLTCWNKGINHTLRDKLYISDRQRHCPIGTEVRNASFTESNKDNTEYYCTNSEAMYIAAPILGIASLIVIIFTVLYYKMRSRAFKRQRIYQTILTINDDQANELTNDSHNYDVMAFRENSSENSRY</sequence>
<gene>
    <name evidence="4" type="primary">LOC111101494</name>
</gene>
<keyword evidence="1" id="KW-0812">Transmembrane</keyword>
<feature type="chain" id="PRO_5034781746" evidence="2">
    <location>
        <begin position="18"/>
        <end position="303"/>
    </location>
</feature>
<keyword evidence="2" id="KW-0732">Signal</keyword>
<feature type="signal peptide" evidence="2">
    <location>
        <begin position="1"/>
        <end position="17"/>
    </location>
</feature>
<dbReference type="Proteomes" id="UP000694844">
    <property type="component" value="Chromosome 6"/>
</dbReference>
<evidence type="ECO:0000256" key="1">
    <source>
        <dbReference type="SAM" id="Phobius"/>
    </source>
</evidence>
<reference evidence="4" key="1">
    <citation type="submission" date="2025-08" db="UniProtKB">
        <authorList>
            <consortium name="RefSeq"/>
        </authorList>
    </citation>
    <scope>IDENTIFICATION</scope>
    <source>
        <tissue evidence="4">Whole sample</tissue>
    </source>
</reference>
<evidence type="ECO:0000256" key="2">
    <source>
        <dbReference type="SAM" id="SignalP"/>
    </source>
</evidence>
<organism evidence="3 4">
    <name type="scientific">Crassostrea virginica</name>
    <name type="common">Eastern oyster</name>
    <dbReference type="NCBI Taxonomy" id="6565"/>
    <lineage>
        <taxon>Eukaryota</taxon>
        <taxon>Metazoa</taxon>
        <taxon>Spiralia</taxon>
        <taxon>Lophotrochozoa</taxon>
        <taxon>Mollusca</taxon>
        <taxon>Bivalvia</taxon>
        <taxon>Autobranchia</taxon>
        <taxon>Pteriomorphia</taxon>
        <taxon>Ostreida</taxon>
        <taxon>Ostreoidea</taxon>
        <taxon>Ostreidae</taxon>
        <taxon>Crassostrea</taxon>
    </lineage>
</organism>
<protein>
    <submittedName>
        <fullName evidence="4">Uncharacterized protein LOC111101494 isoform X2</fullName>
    </submittedName>
</protein>
<keyword evidence="3" id="KW-1185">Reference proteome</keyword>
<evidence type="ECO:0000313" key="3">
    <source>
        <dbReference type="Proteomes" id="UP000694844"/>
    </source>
</evidence>
<evidence type="ECO:0000313" key="4">
    <source>
        <dbReference type="RefSeq" id="XP_022289722.1"/>
    </source>
</evidence>
<keyword evidence="1" id="KW-0472">Membrane</keyword>
<keyword evidence="1" id="KW-1133">Transmembrane helix</keyword>
<dbReference type="RefSeq" id="XP_022289722.1">
    <property type="nucleotide sequence ID" value="XM_022434014.1"/>
</dbReference>
<proteinExistence type="predicted"/>
<dbReference type="GeneID" id="111101494"/>